<evidence type="ECO:0000313" key="2">
    <source>
        <dbReference type="EMBL" id="MBB5102017.1"/>
    </source>
</evidence>
<comment type="similarity">
    <text evidence="1">Belongs to the ROK (NagC/XylR) family.</text>
</comment>
<sequence length="336" mass="34593">MDPFPSLPSLGPSAPRFLGLDVGGTKIAAGVVDTDGHIVERVPAVPCPAADQDAMLKAAVLLIEALRSRHPDVAGVGVGVAGLVDWPDGRVRTAPNSAFRDAPLRRLLRDATGLPTVVDNDANTACWAEYRLGHSASYMAFVTVGTGVGGGLVLDDRLFRGGTGIGTEIGHMIVDPHGTERCGCGTIGCLEPLASGPALARYATLAAAGRPTGHLAAGRRRVTGEDVTAAAQAGDPAARAQLARIGHWLGIGIATLVNLFDVELIVLGGGVAGAGEPLLTPVRESFEEYVTARAHRDLPDIRLTRCGPEAGWVGAALLARDGLCVPGPQARRTAVT</sequence>
<dbReference type="InterPro" id="IPR000600">
    <property type="entry name" value="ROK"/>
</dbReference>
<reference evidence="2 5" key="2">
    <citation type="submission" date="2020-08" db="EMBL/GenBank/DDBJ databases">
        <title>Genomic Encyclopedia of Type Strains, Phase III (KMG-III): the genomes of soil and plant-associated and newly described type strains.</title>
        <authorList>
            <person name="Whitman W."/>
        </authorList>
    </citation>
    <scope>NUCLEOTIDE SEQUENCE [LARGE SCALE GENOMIC DNA]</scope>
    <source>
        <strain evidence="2 5">CECT 3146</strain>
    </source>
</reference>
<gene>
    <name evidence="3" type="ORF">CP982_38330</name>
    <name evidence="2" type="ORF">FHS40_001070</name>
</gene>
<protein>
    <submittedName>
        <fullName evidence="2">Glucokinase</fullName>
        <ecNumber evidence="2">2.7.1.2</ecNumber>
    </submittedName>
    <submittedName>
        <fullName evidence="3">ROK family protein</fullName>
    </submittedName>
</protein>
<dbReference type="Gene3D" id="3.30.420.40">
    <property type="match status" value="2"/>
</dbReference>
<accession>A0A5P2XFP6</accession>
<dbReference type="Proteomes" id="UP000326505">
    <property type="component" value="Chromosome"/>
</dbReference>
<dbReference type="PANTHER" id="PTHR18964">
    <property type="entry name" value="ROK (REPRESSOR, ORF, KINASE) FAMILY"/>
    <property type="match status" value="1"/>
</dbReference>
<reference evidence="3 4" key="1">
    <citation type="submission" date="2017-09" db="EMBL/GenBank/DDBJ databases">
        <authorList>
            <person name="Lee N."/>
            <person name="Cho B.-K."/>
        </authorList>
    </citation>
    <scope>NUCLEOTIDE SEQUENCE [LARGE SCALE GENOMIC DNA]</scope>
    <source>
        <strain evidence="3 4">ATCC 27465</strain>
    </source>
</reference>
<dbReference type="PANTHER" id="PTHR18964:SF173">
    <property type="entry name" value="GLUCOKINASE"/>
    <property type="match status" value="1"/>
</dbReference>
<dbReference type="Proteomes" id="UP000549009">
    <property type="component" value="Unassembled WGS sequence"/>
</dbReference>
<evidence type="ECO:0000313" key="3">
    <source>
        <dbReference type="EMBL" id="QEV63837.1"/>
    </source>
</evidence>
<keyword evidence="2" id="KW-0418">Kinase</keyword>
<evidence type="ECO:0000313" key="5">
    <source>
        <dbReference type="Proteomes" id="UP000549009"/>
    </source>
</evidence>
<dbReference type="EMBL" id="JACHJD010000002">
    <property type="protein sequence ID" value="MBB5102017.1"/>
    <property type="molecule type" value="Genomic_DNA"/>
</dbReference>
<dbReference type="InterPro" id="IPR043129">
    <property type="entry name" value="ATPase_NBD"/>
</dbReference>
<dbReference type="AlphaFoldDB" id="A0A5P2XFP6"/>
<keyword evidence="2" id="KW-0808">Transferase</keyword>
<name>A0A5P2XFP6_STRST</name>
<dbReference type="RefSeq" id="WP_150514696.1">
    <property type="nucleotide sequence ID" value="NZ_BMSQ01000012.1"/>
</dbReference>
<dbReference type="GO" id="GO:0004340">
    <property type="term" value="F:glucokinase activity"/>
    <property type="evidence" value="ECO:0007669"/>
    <property type="project" value="UniProtKB-EC"/>
</dbReference>
<dbReference type="Pfam" id="PF00480">
    <property type="entry name" value="ROK"/>
    <property type="match status" value="1"/>
</dbReference>
<dbReference type="InterPro" id="IPR049874">
    <property type="entry name" value="ROK_cs"/>
</dbReference>
<organism evidence="3 4">
    <name type="scientific">Streptomyces spectabilis</name>
    <dbReference type="NCBI Taxonomy" id="68270"/>
    <lineage>
        <taxon>Bacteria</taxon>
        <taxon>Bacillati</taxon>
        <taxon>Actinomycetota</taxon>
        <taxon>Actinomycetes</taxon>
        <taxon>Kitasatosporales</taxon>
        <taxon>Streptomycetaceae</taxon>
        <taxon>Streptomyces</taxon>
    </lineage>
</organism>
<dbReference type="PROSITE" id="PS01125">
    <property type="entry name" value="ROK"/>
    <property type="match status" value="1"/>
</dbReference>
<proteinExistence type="inferred from homology"/>
<dbReference type="EMBL" id="CP023690">
    <property type="protein sequence ID" value="QEV63837.1"/>
    <property type="molecule type" value="Genomic_DNA"/>
</dbReference>
<keyword evidence="5" id="KW-1185">Reference proteome</keyword>
<dbReference type="OrthoDB" id="8772678at2"/>
<evidence type="ECO:0000313" key="4">
    <source>
        <dbReference type="Proteomes" id="UP000326505"/>
    </source>
</evidence>
<dbReference type="EC" id="2.7.1.2" evidence="2"/>
<dbReference type="SUPFAM" id="SSF53067">
    <property type="entry name" value="Actin-like ATPase domain"/>
    <property type="match status" value="1"/>
</dbReference>
<evidence type="ECO:0000256" key="1">
    <source>
        <dbReference type="ARBA" id="ARBA00006479"/>
    </source>
</evidence>
<dbReference type="KEGG" id="sspb:CP982_38330"/>